<dbReference type="Gene3D" id="1.25.40.10">
    <property type="entry name" value="Tetratricopeptide repeat domain"/>
    <property type="match status" value="1"/>
</dbReference>
<dbReference type="EMBL" id="PFWI01000049">
    <property type="protein sequence ID" value="PJA62370.1"/>
    <property type="molecule type" value="Genomic_DNA"/>
</dbReference>
<keyword evidence="1" id="KW-0677">Repeat</keyword>
<dbReference type="InterPro" id="IPR050498">
    <property type="entry name" value="Ycf3"/>
</dbReference>
<dbReference type="InterPro" id="IPR011990">
    <property type="entry name" value="TPR-like_helical_dom_sf"/>
</dbReference>
<name>A0A2M7YHB7_9BACT</name>
<evidence type="ECO:0000256" key="2">
    <source>
        <dbReference type="ARBA" id="ARBA00022803"/>
    </source>
</evidence>
<keyword evidence="2 3" id="KW-0802">TPR repeat</keyword>
<dbReference type="GO" id="GO:0009279">
    <property type="term" value="C:cell outer membrane"/>
    <property type="evidence" value="ECO:0007669"/>
    <property type="project" value="TreeGrafter"/>
</dbReference>
<feature type="repeat" description="TPR" evidence="3">
    <location>
        <begin position="1"/>
        <end position="29"/>
    </location>
</feature>
<dbReference type="PROSITE" id="PS50293">
    <property type="entry name" value="TPR_REGION"/>
    <property type="match status" value="1"/>
</dbReference>
<organism evidence="4 5">
    <name type="scientific">bacterium (Candidatus Ratteibacteria) CG_4_9_14_3_um_filter_41_21</name>
    <dbReference type="NCBI Taxonomy" id="2014289"/>
    <lineage>
        <taxon>Bacteria</taxon>
        <taxon>Candidatus Ratteibacteria</taxon>
    </lineage>
</organism>
<evidence type="ECO:0000256" key="1">
    <source>
        <dbReference type="ARBA" id="ARBA00022737"/>
    </source>
</evidence>
<accession>A0A2M7YHB7</accession>
<proteinExistence type="predicted"/>
<evidence type="ECO:0000313" key="5">
    <source>
        <dbReference type="Proteomes" id="UP000229213"/>
    </source>
</evidence>
<dbReference type="PROSITE" id="PS50005">
    <property type="entry name" value="TPR"/>
    <property type="match status" value="1"/>
</dbReference>
<gene>
    <name evidence="4" type="ORF">CO162_01505</name>
</gene>
<dbReference type="Proteomes" id="UP000229213">
    <property type="component" value="Unassembled WGS sequence"/>
</dbReference>
<dbReference type="SUPFAM" id="SSF48452">
    <property type="entry name" value="TPR-like"/>
    <property type="match status" value="1"/>
</dbReference>
<dbReference type="InterPro" id="IPR019734">
    <property type="entry name" value="TPR_rpt"/>
</dbReference>
<protein>
    <submittedName>
        <fullName evidence="4">Uncharacterized protein</fullName>
    </submittedName>
</protein>
<dbReference type="PANTHER" id="PTHR44858:SF1">
    <property type="entry name" value="UDP-N-ACETYLGLUCOSAMINE--PEPTIDE N-ACETYLGLUCOSAMINYLTRANSFERASE SPINDLY-RELATED"/>
    <property type="match status" value="1"/>
</dbReference>
<dbReference type="SMART" id="SM00028">
    <property type="entry name" value="TPR"/>
    <property type="match status" value="2"/>
</dbReference>
<dbReference type="GO" id="GO:0046813">
    <property type="term" value="P:receptor-mediated virion attachment to host cell"/>
    <property type="evidence" value="ECO:0007669"/>
    <property type="project" value="TreeGrafter"/>
</dbReference>
<evidence type="ECO:0000313" key="4">
    <source>
        <dbReference type="EMBL" id="PJA62370.1"/>
    </source>
</evidence>
<dbReference type="Pfam" id="PF13414">
    <property type="entry name" value="TPR_11"/>
    <property type="match status" value="1"/>
</dbReference>
<evidence type="ECO:0000256" key="3">
    <source>
        <dbReference type="PROSITE-ProRule" id="PRU00339"/>
    </source>
</evidence>
<reference evidence="5" key="1">
    <citation type="submission" date="2017-09" db="EMBL/GenBank/DDBJ databases">
        <title>Depth-based differentiation of microbial function through sediment-hosted aquifers and enrichment of novel symbionts in the deep terrestrial subsurface.</title>
        <authorList>
            <person name="Probst A.J."/>
            <person name="Ladd B."/>
            <person name="Jarett J.K."/>
            <person name="Geller-Mcgrath D.E."/>
            <person name="Sieber C.M.K."/>
            <person name="Emerson J.B."/>
            <person name="Anantharaman K."/>
            <person name="Thomas B.C."/>
            <person name="Malmstrom R."/>
            <person name="Stieglmeier M."/>
            <person name="Klingl A."/>
            <person name="Woyke T."/>
            <person name="Ryan C.M."/>
            <person name="Banfield J.F."/>
        </authorList>
    </citation>
    <scope>NUCLEOTIDE SEQUENCE [LARGE SCALE GENOMIC DNA]</scope>
</reference>
<dbReference type="PANTHER" id="PTHR44858">
    <property type="entry name" value="TETRATRICOPEPTIDE REPEAT PROTEIN 6"/>
    <property type="match status" value="1"/>
</dbReference>
<feature type="non-terminal residue" evidence="4">
    <location>
        <position position="1"/>
    </location>
</feature>
<comment type="caution">
    <text evidence="4">The sequence shown here is derived from an EMBL/GenBank/DDBJ whole genome shotgun (WGS) entry which is preliminary data.</text>
</comment>
<sequence>NRGLAYYYKGEYDKAISEYTRAIKINPDYALAYNNRGNAYYYKKEYDKAWDDVYKAQSLGYQVNPEFIEDLHKVSEKYL</sequence>
<dbReference type="AlphaFoldDB" id="A0A2M7YHB7"/>